<dbReference type="EMBL" id="KN832876">
    <property type="protein sequence ID" value="KIN01101.1"/>
    <property type="molecule type" value="Genomic_DNA"/>
</dbReference>
<dbReference type="GO" id="GO:0033617">
    <property type="term" value="P:mitochondrial respiratory chain complex IV assembly"/>
    <property type="evidence" value="ECO:0007669"/>
    <property type="project" value="InterPro"/>
</dbReference>
<evidence type="ECO:0000313" key="9">
    <source>
        <dbReference type="EMBL" id="KIN01101.1"/>
    </source>
</evidence>
<dbReference type="Proteomes" id="UP000054321">
    <property type="component" value="Unassembled WGS sequence"/>
</dbReference>
<keyword evidence="8" id="KW-0472">Membrane</keyword>
<dbReference type="STRING" id="913774.A0A0C3GYQ8"/>
<protein>
    <recommendedName>
        <fullName evidence="3">Cytochrome c oxidase assembly protein COX20, mitochondrial</fullName>
    </recommendedName>
</protein>
<proteinExistence type="inferred from homology"/>
<dbReference type="InterPro" id="IPR022533">
    <property type="entry name" value="Cox20"/>
</dbReference>
<feature type="non-terminal residue" evidence="9">
    <location>
        <position position="78"/>
    </location>
</feature>
<dbReference type="AlphaFoldDB" id="A0A0C3GYQ8"/>
<dbReference type="OrthoDB" id="14603at2759"/>
<keyword evidence="10" id="KW-1185">Reference proteome</keyword>
<reference evidence="9 10" key="1">
    <citation type="submission" date="2014-04" db="EMBL/GenBank/DDBJ databases">
        <authorList>
            <consortium name="DOE Joint Genome Institute"/>
            <person name="Kuo A."/>
            <person name="Martino E."/>
            <person name="Perotto S."/>
            <person name="Kohler A."/>
            <person name="Nagy L.G."/>
            <person name="Floudas D."/>
            <person name="Copeland A."/>
            <person name="Barry K.W."/>
            <person name="Cichocki N."/>
            <person name="Veneault-Fourrey C."/>
            <person name="LaButti K."/>
            <person name="Lindquist E.A."/>
            <person name="Lipzen A."/>
            <person name="Lundell T."/>
            <person name="Morin E."/>
            <person name="Murat C."/>
            <person name="Sun H."/>
            <person name="Tunlid A."/>
            <person name="Henrissat B."/>
            <person name="Grigoriev I.V."/>
            <person name="Hibbett D.S."/>
            <person name="Martin F."/>
            <person name="Nordberg H.P."/>
            <person name="Cantor M.N."/>
            <person name="Hua S.X."/>
        </authorList>
    </citation>
    <scope>NUCLEOTIDE SEQUENCE [LARGE SCALE GENOMIC DNA]</scope>
    <source>
        <strain evidence="9 10">Zn</strain>
    </source>
</reference>
<keyword evidence="5" id="KW-0999">Mitochondrion inner membrane</keyword>
<evidence type="ECO:0000256" key="7">
    <source>
        <dbReference type="ARBA" id="ARBA00023128"/>
    </source>
</evidence>
<evidence type="ECO:0000256" key="6">
    <source>
        <dbReference type="ARBA" id="ARBA00022989"/>
    </source>
</evidence>
<evidence type="ECO:0000256" key="5">
    <source>
        <dbReference type="ARBA" id="ARBA00022792"/>
    </source>
</evidence>
<dbReference type="GO" id="GO:0005743">
    <property type="term" value="C:mitochondrial inner membrane"/>
    <property type="evidence" value="ECO:0007669"/>
    <property type="project" value="UniProtKB-SubCell"/>
</dbReference>
<reference evidence="10" key="2">
    <citation type="submission" date="2015-01" db="EMBL/GenBank/DDBJ databases">
        <title>Evolutionary Origins and Diversification of the Mycorrhizal Mutualists.</title>
        <authorList>
            <consortium name="DOE Joint Genome Institute"/>
            <consortium name="Mycorrhizal Genomics Consortium"/>
            <person name="Kohler A."/>
            <person name="Kuo A."/>
            <person name="Nagy L.G."/>
            <person name="Floudas D."/>
            <person name="Copeland A."/>
            <person name="Barry K.W."/>
            <person name="Cichocki N."/>
            <person name="Veneault-Fourrey C."/>
            <person name="LaButti K."/>
            <person name="Lindquist E.A."/>
            <person name="Lipzen A."/>
            <person name="Lundell T."/>
            <person name="Morin E."/>
            <person name="Murat C."/>
            <person name="Riley R."/>
            <person name="Ohm R."/>
            <person name="Sun H."/>
            <person name="Tunlid A."/>
            <person name="Henrissat B."/>
            <person name="Grigoriev I.V."/>
            <person name="Hibbett D.S."/>
            <person name="Martin F."/>
        </authorList>
    </citation>
    <scope>NUCLEOTIDE SEQUENCE [LARGE SCALE GENOMIC DNA]</scope>
    <source>
        <strain evidence="10">Zn</strain>
    </source>
</reference>
<dbReference type="InParanoid" id="A0A0C3GYQ8"/>
<evidence type="ECO:0000256" key="8">
    <source>
        <dbReference type="ARBA" id="ARBA00023136"/>
    </source>
</evidence>
<keyword evidence="7" id="KW-0496">Mitochondrion</keyword>
<evidence type="ECO:0000256" key="4">
    <source>
        <dbReference type="ARBA" id="ARBA00022692"/>
    </source>
</evidence>
<accession>A0A0C3GYQ8</accession>
<evidence type="ECO:0000256" key="2">
    <source>
        <dbReference type="ARBA" id="ARBA00009575"/>
    </source>
</evidence>
<gene>
    <name evidence="9" type="ORF">OIDMADRAFT_89435</name>
</gene>
<evidence type="ECO:0000256" key="1">
    <source>
        <dbReference type="ARBA" id="ARBA00004273"/>
    </source>
</evidence>
<dbReference type="Pfam" id="PF12597">
    <property type="entry name" value="Cox20"/>
    <property type="match status" value="1"/>
</dbReference>
<comment type="similarity">
    <text evidence="2">Belongs to the COX20 family.</text>
</comment>
<keyword evidence="6" id="KW-1133">Transmembrane helix</keyword>
<evidence type="ECO:0000256" key="3">
    <source>
        <dbReference type="ARBA" id="ARBA00017689"/>
    </source>
</evidence>
<organism evidence="9 10">
    <name type="scientific">Oidiodendron maius (strain Zn)</name>
    <dbReference type="NCBI Taxonomy" id="913774"/>
    <lineage>
        <taxon>Eukaryota</taxon>
        <taxon>Fungi</taxon>
        <taxon>Dikarya</taxon>
        <taxon>Ascomycota</taxon>
        <taxon>Pezizomycotina</taxon>
        <taxon>Leotiomycetes</taxon>
        <taxon>Leotiomycetes incertae sedis</taxon>
        <taxon>Myxotrichaceae</taxon>
        <taxon>Oidiodendron</taxon>
    </lineage>
</organism>
<evidence type="ECO:0000313" key="10">
    <source>
        <dbReference type="Proteomes" id="UP000054321"/>
    </source>
</evidence>
<dbReference type="HOGENOM" id="CLU_2628605_0_0_1"/>
<comment type="subcellular location">
    <subcellularLocation>
        <location evidence="1">Mitochondrion inner membrane</location>
    </subcellularLocation>
</comment>
<keyword evidence="4" id="KW-0812">Transmembrane</keyword>
<sequence length="78" mass="8151">PSKNFEVFHSANALPPGSGLNTAGSKLNNSNPTFFDALKTVRLQDFTQVHMYPCVRESLLMGIGAGFGVGGVRGVLGG</sequence>
<feature type="non-terminal residue" evidence="9">
    <location>
        <position position="1"/>
    </location>
</feature>
<name>A0A0C3GYQ8_OIDMZ</name>